<feature type="transmembrane region" description="Helical" evidence="7">
    <location>
        <begin position="211"/>
        <end position="233"/>
    </location>
</feature>
<keyword evidence="2 7" id="KW-0813">Transport</keyword>
<sequence length="304" mass="33595">MTHLQIRHAPAARARETRVEASRRTGTVPERGARLALAGRGGKLILMTMLAISFLTPLSWMLSASLKTEQDIAQNPMGFIPQTWEWHNYAAAFESIRPFFINSAMLAVINVVGVLAVSSIAGYAFGRLSFRGRDLAFSLVLATAIIPGIVLIIPQYIIFQQIGWVDTFFPLWVPRVLTPVFGTFLLRQAFMTLPKELEEAAKLDGLNTFMIYARIMLPQVKPALAAVGVFTFVESWNDLFGPLIFINSTHLQTLPIALAQFQGEFFSTTNLLMAASTITVVPVIVIYLIAQKYFVQGIASSGLK</sequence>
<dbReference type="GO" id="GO:0005886">
    <property type="term" value="C:plasma membrane"/>
    <property type="evidence" value="ECO:0007669"/>
    <property type="project" value="UniProtKB-SubCell"/>
</dbReference>
<dbReference type="GO" id="GO:0055085">
    <property type="term" value="P:transmembrane transport"/>
    <property type="evidence" value="ECO:0007669"/>
    <property type="project" value="InterPro"/>
</dbReference>
<protein>
    <submittedName>
        <fullName evidence="9">Carbohydrate ABC transporter membrane protein 2, CUT1 family</fullName>
    </submittedName>
</protein>
<dbReference type="EMBL" id="FNTX01000001">
    <property type="protein sequence ID" value="SED49570.1"/>
    <property type="molecule type" value="Genomic_DNA"/>
</dbReference>
<feature type="transmembrane region" description="Helical" evidence="7">
    <location>
        <begin position="271"/>
        <end position="290"/>
    </location>
</feature>
<feature type="domain" description="ABC transmembrane type-1" evidence="8">
    <location>
        <begin position="100"/>
        <end position="290"/>
    </location>
</feature>
<feature type="transmembrane region" description="Helical" evidence="7">
    <location>
        <begin position="99"/>
        <end position="123"/>
    </location>
</feature>
<comment type="similarity">
    <text evidence="7">Belongs to the binding-protein-dependent transport system permease family.</text>
</comment>
<dbReference type="Pfam" id="PF00528">
    <property type="entry name" value="BPD_transp_1"/>
    <property type="match status" value="1"/>
</dbReference>
<organism evidence="9 10">
    <name type="scientific">Ruania alba</name>
    <dbReference type="NCBI Taxonomy" id="648782"/>
    <lineage>
        <taxon>Bacteria</taxon>
        <taxon>Bacillati</taxon>
        <taxon>Actinomycetota</taxon>
        <taxon>Actinomycetes</taxon>
        <taxon>Micrococcales</taxon>
        <taxon>Ruaniaceae</taxon>
        <taxon>Ruania</taxon>
    </lineage>
</organism>
<evidence type="ECO:0000313" key="9">
    <source>
        <dbReference type="EMBL" id="SED49570.1"/>
    </source>
</evidence>
<dbReference type="AlphaFoldDB" id="A0A1H5B6J8"/>
<dbReference type="CDD" id="cd06261">
    <property type="entry name" value="TM_PBP2"/>
    <property type="match status" value="1"/>
</dbReference>
<dbReference type="PANTHER" id="PTHR43744">
    <property type="entry name" value="ABC TRANSPORTER PERMEASE PROTEIN MG189-RELATED-RELATED"/>
    <property type="match status" value="1"/>
</dbReference>
<name>A0A1H5B6J8_9MICO</name>
<dbReference type="Gene3D" id="1.10.3720.10">
    <property type="entry name" value="MetI-like"/>
    <property type="match status" value="1"/>
</dbReference>
<reference evidence="10" key="1">
    <citation type="submission" date="2016-10" db="EMBL/GenBank/DDBJ databases">
        <authorList>
            <person name="Varghese N."/>
            <person name="Submissions S."/>
        </authorList>
    </citation>
    <scope>NUCLEOTIDE SEQUENCE [LARGE SCALE GENOMIC DNA]</scope>
    <source>
        <strain evidence="10">DSM 21368</strain>
    </source>
</reference>
<dbReference type="InterPro" id="IPR035906">
    <property type="entry name" value="MetI-like_sf"/>
</dbReference>
<evidence type="ECO:0000256" key="2">
    <source>
        <dbReference type="ARBA" id="ARBA00022448"/>
    </source>
</evidence>
<dbReference type="PANTHER" id="PTHR43744:SF12">
    <property type="entry name" value="ABC TRANSPORTER PERMEASE PROTEIN MG189-RELATED"/>
    <property type="match status" value="1"/>
</dbReference>
<keyword evidence="4 7" id="KW-0812">Transmembrane</keyword>
<keyword evidence="3" id="KW-1003">Cell membrane</keyword>
<gene>
    <name evidence="9" type="ORF">SAMN04488554_0011</name>
</gene>
<feature type="transmembrane region" description="Helical" evidence="7">
    <location>
        <begin position="239"/>
        <end position="259"/>
    </location>
</feature>
<feature type="transmembrane region" description="Helical" evidence="7">
    <location>
        <begin position="135"/>
        <end position="159"/>
    </location>
</feature>
<feature type="transmembrane region" description="Helical" evidence="7">
    <location>
        <begin position="44"/>
        <end position="62"/>
    </location>
</feature>
<evidence type="ECO:0000313" key="10">
    <source>
        <dbReference type="Proteomes" id="UP000199220"/>
    </source>
</evidence>
<evidence type="ECO:0000256" key="3">
    <source>
        <dbReference type="ARBA" id="ARBA00022475"/>
    </source>
</evidence>
<keyword evidence="6 7" id="KW-0472">Membrane</keyword>
<evidence type="ECO:0000256" key="4">
    <source>
        <dbReference type="ARBA" id="ARBA00022692"/>
    </source>
</evidence>
<comment type="subcellular location">
    <subcellularLocation>
        <location evidence="1 7">Cell membrane</location>
        <topology evidence="1 7">Multi-pass membrane protein</topology>
    </subcellularLocation>
</comment>
<dbReference type="PROSITE" id="PS50928">
    <property type="entry name" value="ABC_TM1"/>
    <property type="match status" value="1"/>
</dbReference>
<dbReference type="InterPro" id="IPR000515">
    <property type="entry name" value="MetI-like"/>
</dbReference>
<dbReference type="STRING" id="648782.SAMN04488554_0011"/>
<evidence type="ECO:0000259" key="8">
    <source>
        <dbReference type="PROSITE" id="PS50928"/>
    </source>
</evidence>
<proteinExistence type="inferred from homology"/>
<evidence type="ECO:0000256" key="5">
    <source>
        <dbReference type="ARBA" id="ARBA00022989"/>
    </source>
</evidence>
<keyword evidence="10" id="KW-1185">Reference proteome</keyword>
<keyword evidence="5 7" id="KW-1133">Transmembrane helix</keyword>
<accession>A0A1H5B6J8</accession>
<evidence type="ECO:0000256" key="7">
    <source>
        <dbReference type="RuleBase" id="RU363032"/>
    </source>
</evidence>
<evidence type="ECO:0000256" key="1">
    <source>
        <dbReference type="ARBA" id="ARBA00004651"/>
    </source>
</evidence>
<dbReference type="SUPFAM" id="SSF161098">
    <property type="entry name" value="MetI-like"/>
    <property type="match status" value="1"/>
</dbReference>
<dbReference type="Proteomes" id="UP000199220">
    <property type="component" value="Unassembled WGS sequence"/>
</dbReference>
<evidence type="ECO:0000256" key="6">
    <source>
        <dbReference type="ARBA" id="ARBA00023136"/>
    </source>
</evidence>